<dbReference type="GO" id="GO:0016740">
    <property type="term" value="F:transferase activity"/>
    <property type="evidence" value="ECO:0007669"/>
    <property type="project" value="UniProtKB-KW"/>
</dbReference>
<accession>A0A4R9ABN2</accession>
<evidence type="ECO:0000313" key="2">
    <source>
        <dbReference type="Proteomes" id="UP000298170"/>
    </source>
</evidence>
<comment type="caution">
    <text evidence="1">The sequence shown here is derived from an EMBL/GenBank/DDBJ whole genome shotgun (WGS) entry which is preliminary data.</text>
</comment>
<gene>
    <name evidence="1" type="ORF">E3T39_15845</name>
</gene>
<proteinExistence type="predicted"/>
<dbReference type="SUPFAM" id="SSF53756">
    <property type="entry name" value="UDP-Glycosyltransferase/glycogen phosphorylase"/>
    <property type="match status" value="1"/>
</dbReference>
<sequence length="342" mass="38356">MYSVVIVRVLQSFPEGRTTTNPYLLQLSRSLSPHVEVLGFTWRRALTSRYDVFHVHWPEILLQGRTPVRALARRMLFRLFLMRLRLHRTAVVRTLHNVRSHELSPRHDQRLLKRFDQRTTLWIRLNPFTPVPADALEHTIPHGDYRDWFYDVTSGVAAPGRLLYFGLIRPYKGVDTLVHAFRQLDTGALADPLPTLRIVGAPQSSDLAERLQLTAAGDPRIELVLRHASDAELADAIHSAELVVLPYAEMHNSGAALLALSLDRAVLVPENAVTTALANEVGTDWVLTYTGPLCAAVLADALVRARRPRSAPSPDLSHRRWSVGAAAHVEAYGRAVQSVRSR</sequence>
<keyword evidence="1" id="KW-0808">Transferase</keyword>
<keyword evidence="2" id="KW-1185">Reference proteome</keyword>
<dbReference type="Gene3D" id="3.40.50.2000">
    <property type="entry name" value="Glycogen Phosphorylase B"/>
    <property type="match status" value="2"/>
</dbReference>
<evidence type="ECO:0000313" key="1">
    <source>
        <dbReference type="EMBL" id="TFD56799.1"/>
    </source>
</evidence>
<organism evidence="1 2">
    <name type="scientific">Cryobacterium suzukii</name>
    <dbReference type="NCBI Taxonomy" id="1259198"/>
    <lineage>
        <taxon>Bacteria</taxon>
        <taxon>Bacillati</taxon>
        <taxon>Actinomycetota</taxon>
        <taxon>Actinomycetes</taxon>
        <taxon>Micrococcales</taxon>
        <taxon>Microbacteriaceae</taxon>
        <taxon>Cryobacterium</taxon>
    </lineage>
</organism>
<dbReference type="OrthoDB" id="9771846at2"/>
<dbReference type="Proteomes" id="UP000298170">
    <property type="component" value="Unassembled WGS sequence"/>
</dbReference>
<dbReference type="Pfam" id="PF13692">
    <property type="entry name" value="Glyco_trans_1_4"/>
    <property type="match status" value="1"/>
</dbReference>
<reference evidence="1 2" key="1">
    <citation type="submission" date="2019-03" db="EMBL/GenBank/DDBJ databases">
        <title>Genomics of glacier-inhabiting Cryobacterium strains.</title>
        <authorList>
            <person name="Liu Q."/>
            <person name="Xin Y.-H."/>
        </authorList>
    </citation>
    <scope>NUCLEOTIDE SEQUENCE [LARGE SCALE GENOMIC DNA]</scope>
    <source>
        <strain evidence="1 2">Sr39</strain>
    </source>
</reference>
<dbReference type="AlphaFoldDB" id="A0A4R9ABN2"/>
<protein>
    <submittedName>
        <fullName evidence="1">Glycosyl transferase</fullName>
    </submittedName>
</protein>
<name>A0A4R9ABN2_9MICO</name>
<dbReference type="EMBL" id="SOHJ01000015">
    <property type="protein sequence ID" value="TFD56799.1"/>
    <property type="molecule type" value="Genomic_DNA"/>
</dbReference>